<protein>
    <submittedName>
        <fullName evidence="3">Uncharacterized protein</fullName>
    </submittedName>
</protein>
<dbReference type="AlphaFoldDB" id="A0A814UDN8"/>
<evidence type="ECO:0000313" key="2">
    <source>
        <dbReference type="EMBL" id="CAF0794535.1"/>
    </source>
</evidence>
<feature type="region of interest" description="Disordered" evidence="1">
    <location>
        <begin position="1"/>
        <end position="23"/>
    </location>
</feature>
<comment type="caution">
    <text evidence="3">The sequence shown here is derived from an EMBL/GenBank/DDBJ whole genome shotgun (WGS) entry which is preliminary data.</text>
</comment>
<gene>
    <name evidence="3" type="ORF">GPM918_LOCUS22295</name>
    <name evidence="2" type="ORF">OVA965_LOCUS4313</name>
    <name evidence="5" type="ORF">SRO942_LOCUS22292</name>
    <name evidence="4" type="ORF">TMI583_LOCUS4311</name>
</gene>
<dbReference type="EMBL" id="CAJNOK010001116">
    <property type="protein sequence ID" value="CAF0794535.1"/>
    <property type="molecule type" value="Genomic_DNA"/>
</dbReference>
<proteinExistence type="predicted"/>
<keyword evidence="6" id="KW-1185">Reference proteome</keyword>
<accession>A0A814UDN8</accession>
<dbReference type="Proteomes" id="UP000663829">
    <property type="component" value="Unassembled WGS sequence"/>
</dbReference>
<name>A0A814UDN8_9BILA</name>
<dbReference type="Proteomes" id="UP000682733">
    <property type="component" value="Unassembled WGS sequence"/>
</dbReference>
<evidence type="ECO:0000313" key="5">
    <source>
        <dbReference type="EMBL" id="CAF3937040.1"/>
    </source>
</evidence>
<dbReference type="Proteomes" id="UP000681722">
    <property type="component" value="Unassembled WGS sequence"/>
</dbReference>
<dbReference type="EMBL" id="CAJOBC010007590">
    <property type="protein sequence ID" value="CAF3937040.1"/>
    <property type="molecule type" value="Genomic_DNA"/>
</dbReference>
<dbReference type="EMBL" id="CAJOBA010001116">
    <property type="protein sequence ID" value="CAF3577410.1"/>
    <property type="molecule type" value="Genomic_DNA"/>
</dbReference>
<dbReference type="Proteomes" id="UP000677228">
    <property type="component" value="Unassembled WGS sequence"/>
</dbReference>
<dbReference type="EMBL" id="CAJNOQ010007591">
    <property type="protein sequence ID" value="CAF1173180.1"/>
    <property type="molecule type" value="Genomic_DNA"/>
</dbReference>
<reference evidence="3" key="1">
    <citation type="submission" date="2021-02" db="EMBL/GenBank/DDBJ databases">
        <authorList>
            <person name="Nowell W R."/>
        </authorList>
    </citation>
    <scope>NUCLEOTIDE SEQUENCE</scope>
</reference>
<evidence type="ECO:0000313" key="3">
    <source>
        <dbReference type="EMBL" id="CAF1173180.1"/>
    </source>
</evidence>
<evidence type="ECO:0000313" key="6">
    <source>
        <dbReference type="Proteomes" id="UP000663829"/>
    </source>
</evidence>
<sequence length="93" mass="10664">MSNDNQINPFSMQKHSPLTQQNLQTHDRLQSSYVDMMPTESTVQFPMSVISSANHNPALTSDMNQVDNIQPQQPRLMQTNSLNQTWPVNCKYI</sequence>
<organism evidence="3 6">
    <name type="scientific">Didymodactylos carnosus</name>
    <dbReference type="NCBI Taxonomy" id="1234261"/>
    <lineage>
        <taxon>Eukaryota</taxon>
        <taxon>Metazoa</taxon>
        <taxon>Spiralia</taxon>
        <taxon>Gnathifera</taxon>
        <taxon>Rotifera</taxon>
        <taxon>Eurotatoria</taxon>
        <taxon>Bdelloidea</taxon>
        <taxon>Philodinida</taxon>
        <taxon>Philodinidae</taxon>
        <taxon>Didymodactylos</taxon>
    </lineage>
</organism>
<evidence type="ECO:0000313" key="4">
    <source>
        <dbReference type="EMBL" id="CAF3577410.1"/>
    </source>
</evidence>
<evidence type="ECO:0000256" key="1">
    <source>
        <dbReference type="SAM" id="MobiDB-lite"/>
    </source>
</evidence>